<gene>
    <name evidence="2" type="ORF">FPY71_14265</name>
</gene>
<dbReference type="Gene3D" id="3.40.50.10090">
    <property type="match status" value="2"/>
</dbReference>
<feature type="domain" description="Tetrapyrrole biosynthesis uroporphyrinogen III synthase" evidence="1">
    <location>
        <begin position="18"/>
        <end position="228"/>
    </location>
</feature>
<dbReference type="SUPFAM" id="SSF69618">
    <property type="entry name" value="HemD-like"/>
    <property type="match status" value="1"/>
</dbReference>
<evidence type="ECO:0000259" key="1">
    <source>
        <dbReference type="Pfam" id="PF02602"/>
    </source>
</evidence>
<dbReference type="EMBL" id="VTWH01000003">
    <property type="protein sequence ID" value="KAA0969680.1"/>
    <property type="molecule type" value="Genomic_DNA"/>
</dbReference>
<protein>
    <recommendedName>
        <fullName evidence="1">Tetrapyrrole biosynthesis uroporphyrinogen III synthase domain-containing protein</fullName>
    </recommendedName>
</protein>
<comment type="caution">
    <text evidence="2">The sequence shown here is derived from an EMBL/GenBank/DDBJ whole genome shotgun (WGS) entry which is preliminary data.</text>
</comment>
<organism evidence="2 3">
    <name type="scientific">Aureimonas fodinaquatilis</name>
    <dbReference type="NCBI Taxonomy" id="2565783"/>
    <lineage>
        <taxon>Bacteria</taxon>
        <taxon>Pseudomonadati</taxon>
        <taxon>Pseudomonadota</taxon>
        <taxon>Alphaproteobacteria</taxon>
        <taxon>Hyphomicrobiales</taxon>
        <taxon>Aurantimonadaceae</taxon>
        <taxon>Aureimonas</taxon>
    </lineage>
</organism>
<name>A0A5B0DVT6_9HYPH</name>
<sequence length="239" mass="26062">MGALSRLLILRERVEGERTAALVAELGFQPVCLPVETVIALQPNLKPEDFAGFLVTSRHAVDWLTDNYTGTIKPVLAVGSGTAQKLREAGFVNVEQAEGDGVSLAKLVASRQWGGRLLYAAGHIRRPDFEQRLASENIGFVTAEVYDVQTSLPDKRHIEDALGTPVAGVLLLSAAQAHTFGELVKRHRKLLEPLPMVFCLSGRIAAELPNEISANVAISDRPDLESLLALLQSYRCRMQ</sequence>
<reference evidence="2 3" key="1">
    <citation type="submission" date="2019-08" db="EMBL/GenBank/DDBJ databases">
        <title>Aureimonas fodiniaquatilis sp. nov., isolated from a coal mine wastewater.</title>
        <authorList>
            <person name="Kim W."/>
        </authorList>
    </citation>
    <scope>NUCLEOTIDE SEQUENCE [LARGE SCALE GENOMIC DNA]</scope>
    <source>
        <strain evidence="2 3">CAU 1482</strain>
    </source>
</reference>
<dbReference type="CDD" id="cd06578">
    <property type="entry name" value="HemD"/>
    <property type="match status" value="1"/>
</dbReference>
<dbReference type="GO" id="GO:0033014">
    <property type="term" value="P:tetrapyrrole biosynthetic process"/>
    <property type="evidence" value="ECO:0007669"/>
    <property type="project" value="InterPro"/>
</dbReference>
<evidence type="ECO:0000313" key="2">
    <source>
        <dbReference type="EMBL" id="KAA0969680.1"/>
    </source>
</evidence>
<accession>A0A5B0DVT6</accession>
<dbReference type="InterPro" id="IPR003754">
    <property type="entry name" value="4pyrrol_synth_uPrphyn_synth"/>
</dbReference>
<dbReference type="GO" id="GO:0004852">
    <property type="term" value="F:uroporphyrinogen-III synthase activity"/>
    <property type="evidence" value="ECO:0007669"/>
    <property type="project" value="InterPro"/>
</dbReference>
<proteinExistence type="predicted"/>
<dbReference type="AlphaFoldDB" id="A0A5B0DVT6"/>
<dbReference type="OrthoDB" id="7909072at2"/>
<keyword evidence="3" id="KW-1185">Reference proteome</keyword>
<dbReference type="InterPro" id="IPR036108">
    <property type="entry name" value="4pyrrol_syn_uPrphyn_synt_sf"/>
</dbReference>
<evidence type="ECO:0000313" key="3">
    <source>
        <dbReference type="Proteomes" id="UP000324738"/>
    </source>
</evidence>
<dbReference type="Proteomes" id="UP000324738">
    <property type="component" value="Unassembled WGS sequence"/>
</dbReference>
<dbReference type="Pfam" id="PF02602">
    <property type="entry name" value="HEM4"/>
    <property type="match status" value="1"/>
</dbReference>